<gene>
    <name evidence="1" type="ORF">C3B61_03405</name>
</gene>
<dbReference type="EMBL" id="PPXD01000005">
    <property type="protein sequence ID" value="POH68960.1"/>
    <property type="molecule type" value="Genomic_DNA"/>
</dbReference>
<dbReference type="Proteomes" id="UP000237340">
    <property type="component" value="Unassembled WGS sequence"/>
</dbReference>
<organism evidence="1 2">
    <name type="scientific">Cryobacterium zongtaii</name>
    <dbReference type="NCBI Taxonomy" id="1259217"/>
    <lineage>
        <taxon>Bacteria</taxon>
        <taxon>Bacillati</taxon>
        <taxon>Actinomycetota</taxon>
        <taxon>Actinomycetes</taxon>
        <taxon>Micrococcales</taxon>
        <taxon>Microbacteriaceae</taxon>
        <taxon>Cryobacterium</taxon>
    </lineage>
</organism>
<evidence type="ECO:0000313" key="2">
    <source>
        <dbReference type="Proteomes" id="UP000237340"/>
    </source>
</evidence>
<name>A0A2S3ZLM3_9MICO</name>
<dbReference type="RefSeq" id="WP_103459546.1">
    <property type="nucleotide sequence ID" value="NZ_PPXD01000005.1"/>
</dbReference>
<sequence length="201" mass="22139">MYADVVSTIALIAAGGSLGWQIYKETRWDRPQLAVSGVLKYSVDSGFSDGVVVRKPETQTWDLEVVVANVGNVTTQIVDVYWEFERADEAGFRVRGTETVGGPKKFEFNGQVAVHDGDMVEGGSALPRPINRNEVLTWTFERPRLTNAFIDDAVQGRPVVEYVSRAKDPIASETGRNPHIMTAKGEFTILSEFPELGFAAN</sequence>
<dbReference type="AlphaFoldDB" id="A0A2S3ZLM3"/>
<protein>
    <submittedName>
        <fullName evidence="1">Uncharacterized protein</fullName>
    </submittedName>
</protein>
<accession>A0A2S3ZLM3</accession>
<evidence type="ECO:0000313" key="1">
    <source>
        <dbReference type="EMBL" id="POH68960.1"/>
    </source>
</evidence>
<keyword evidence="2" id="KW-1185">Reference proteome</keyword>
<comment type="caution">
    <text evidence="1">The sequence shown here is derived from an EMBL/GenBank/DDBJ whole genome shotgun (WGS) entry which is preliminary data.</text>
</comment>
<proteinExistence type="predicted"/>
<reference evidence="1 2" key="1">
    <citation type="submission" date="2018-01" db="EMBL/GenBank/DDBJ databases">
        <title>Cryobacterium sp. nov., from glaciers in China.</title>
        <authorList>
            <person name="Liu Q."/>
            <person name="Xin Y.-H."/>
        </authorList>
    </citation>
    <scope>NUCLEOTIDE SEQUENCE [LARGE SCALE GENOMIC DNA]</scope>
    <source>
        <strain evidence="1 2">TMN-42</strain>
    </source>
</reference>